<dbReference type="GO" id="GO:0008237">
    <property type="term" value="F:metallopeptidase activity"/>
    <property type="evidence" value="ECO:0007669"/>
    <property type="project" value="InterPro"/>
</dbReference>
<organism evidence="2">
    <name type="scientific">marine metagenome</name>
    <dbReference type="NCBI Taxonomy" id="408172"/>
    <lineage>
        <taxon>unclassified sequences</taxon>
        <taxon>metagenomes</taxon>
        <taxon>ecological metagenomes</taxon>
    </lineage>
</organism>
<reference evidence="2" key="1">
    <citation type="submission" date="2018-05" db="EMBL/GenBank/DDBJ databases">
        <authorList>
            <person name="Lanie J.A."/>
            <person name="Ng W.-L."/>
            <person name="Kazmierczak K.M."/>
            <person name="Andrzejewski T.M."/>
            <person name="Davidsen T.M."/>
            <person name="Wayne K.J."/>
            <person name="Tettelin H."/>
            <person name="Glass J.I."/>
            <person name="Rusch D."/>
            <person name="Podicherti R."/>
            <person name="Tsui H.-C.T."/>
            <person name="Winkler M.E."/>
        </authorList>
    </citation>
    <scope>NUCLEOTIDE SEQUENCE</scope>
</reference>
<proteinExistence type="predicted"/>
<evidence type="ECO:0000259" key="1">
    <source>
        <dbReference type="Pfam" id="PF01433"/>
    </source>
</evidence>
<dbReference type="Pfam" id="PF01433">
    <property type="entry name" value="Peptidase_M1"/>
    <property type="match status" value="1"/>
</dbReference>
<dbReference type="PANTHER" id="PTHR45726">
    <property type="entry name" value="LEUKOTRIENE A-4 HYDROLASE"/>
    <property type="match status" value="1"/>
</dbReference>
<dbReference type="InterPro" id="IPR034015">
    <property type="entry name" value="M1_LTA4H"/>
</dbReference>
<gene>
    <name evidence="2" type="ORF">METZ01_LOCUS90086</name>
</gene>
<name>A0A381VA52_9ZZZZ</name>
<dbReference type="InterPro" id="IPR027268">
    <property type="entry name" value="Peptidase_M4/M1_CTD_sf"/>
</dbReference>
<dbReference type="SUPFAM" id="SSF55486">
    <property type="entry name" value="Metalloproteases ('zincins'), catalytic domain"/>
    <property type="match status" value="1"/>
</dbReference>
<dbReference type="PANTHER" id="PTHR45726:SF3">
    <property type="entry name" value="LEUKOTRIENE A-4 HYDROLASE"/>
    <property type="match status" value="1"/>
</dbReference>
<feature type="domain" description="Peptidase M1 membrane alanine aminopeptidase" evidence="1">
    <location>
        <begin position="353"/>
        <end position="521"/>
    </location>
</feature>
<dbReference type="InterPro" id="IPR014782">
    <property type="entry name" value="Peptidase_M1_dom"/>
</dbReference>
<protein>
    <recommendedName>
        <fullName evidence="1">Peptidase M1 membrane alanine aminopeptidase domain-containing protein</fullName>
    </recommendedName>
</protein>
<evidence type="ECO:0000313" key="2">
    <source>
        <dbReference type="EMBL" id="SVA37232.1"/>
    </source>
</evidence>
<sequence>MKYFFQTCIIFGILFHFLLAFDAGYWQQDVHYTMNVTLIPETHEIKGTSHIVYVNNSPDSLDQIYMHLYPNAFQEGSVKYREYQQNYGRLGRIGSMLKDITPYEAGISIHSFKISMGGNHFSESFEIEDTILEAVLPKSLSSDDSLVIEIEWTHHVGEQIERAGYVGDQYNAAQWYPKLVVYDENGWHNDPFHAEGEFYGEFGTFDVTLDLPEKYIVGATGVVTSGDPGWESVVVDTSQKFDKWLKEFQNNKIEPDSSAHRVVSFHAEKVHDFAWIASPTFLYEHGSWNGIDVHVLYNESNGRKWTKVVRERSERALEWLSIKFGMYPYPQVTTTDRIKGGGMEYPMLVMNGRDSEGLIVHEIGHIWFYGILANNEMDEAWLDEGFTTFQTRWYLGNRYPPTGHDFSLSYYKNYQKNWWRYASQLDGAQWSAIRFMTSGFDEPVSRSSFLFNSGSSYRQNAYTKPSLMLVELKYILGDSLFQKAMKAYFSRWNFQHVNEEKFITTVEEVSGQDLGWFFNAWLHDTALLDYAVTGWKKKQLESGNWEVSLDICQKGDRFLPVKIHSVLKNGEIHETWYKNYLWRFNDRFVFTVPYKPEKIILDPDGQTIDLDRRNNQTGLLKHEWMFNWPGMSYKPRDAYVVRWSPLLYYHELDGYMPGLHVSREYGPWEGTDLKLNYGLDSRELSWSAYLWRKPVHSTSGMWWDVYGYDQISLGQFTVRVHGRWNKRYSIPPFHNWTLGFFHSNAQDTSRTDLFDPGVVRGVFGRYKIQVGSQSAELEMTTAPGSVSDWSFSRITVTMNSDISVKRFGILDRMTVGKIWSDDEGVPTQERYTIEGAGSGDIFSRPYLRDESSFYGITELRSHYHLAGDANLRGYVGKGYAGTESIISNTAEVYYSQPFLGINFTFAGFVDAGFLWGSQFEQGDNGFDGDFLADAGLGIRLEKNWFGKSFYLRLDSPFWLSTSSEDKNSIDFSRWVFSFSSGI</sequence>
<dbReference type="GO" id="GO:0008270">
    <property type="term" value="F:zinc ion binding"/>
    <property type="evidence" value="ECO:0007669"/>
    <property type="project" value="InterPro"/>
</dbReference>
<accession>A0A381VA52</accession>
<dbReference type="EMBL" id="UINC01008265">
    <property type="protein sequence ID" value="SVA37232.1"/>
    <property type="molecule type" value="Genomic_DNA"/>
</dbReference>
<dbReference type="Gene3D" id="1.10.390.10">
    <property type="entry name" value="Neutral Protease Domain 2"/>
    <property type="match status" value="1"/>
</dbReference>
<dbReference type="CDD" id="cd09604">
    <property type="entry name" value="M1_APN_like"/>
    <property type="match status" value="1"/>
</dbReference>
<dbReference type="AlphaFoldDB" id="A0A381VA52"/>